<name>A0ABN9NYU2_9MYCO</name>
<dbReference type="EMBL" id="OY726395">
    <property type="protein sequence ID" value="CAJ1580235.1"/>
    <property type="molecule type" value="Genomic_DNA"/>
</dbReference>
<gene>
    <name evidence="2" type="ORF">MU0050_000928</name>
</gene>
<dbReference type="InterPro" id="IPR041313">
    <property type="entry name" value="DUF5642"/>
</dbReference>
<protein>
    <submittedName>
        <fullName evidence="2">DUF5642 family protein</fullName>
    </submittedName>
</protein>
<evidence type="ECO:0000259" key="1">
    <source>
        <dbReference type="Pfam" id="PF18702"/>
    </source>
</evidence>
<evidence type="ECO:0000313" key="3">
    <source>
        <dbReference type="Proteomes" id="UP001190466"/>
    </source>
</evidence>
<evidence type="ECO:0000313" key="2">
    <source>
        <dbReference type="EMBL" id="CAJ1580235.1"/>
    </source>
</evidence>
<reference evidence="2 3" key="1">
    <citation type="submission" date="2023-08" db="EMBL/GenBank/DDBJ databases">
        <authorList>
            <person name="Folkvardsen B D."/>
            <person name="Norman A."/>
        </authorList>
    </citation>
    <scope>NUCLEOTIDE SEQUENCE [LARGE SCALE GENOMIC DNA]</scope>
    <source>
        <strain evidence="2 3">Mu0050</strain>
    </source>
</reference>
<dbReference type="Pfam" id="PF18702">
    <property type="entry name" value="DUF5642"/>
    <property type="match status" value="1"/>
</dbReference>
<feature type="domain" description="DUF5642" evidence="1">
    <location>
        <begin position="35"/>
        <end position="218"/>
    </location>
</feature>
<keyword evidence="3" id="KW-1185">Reference proteome</keyword>
<dbReference type="RefSeq" id="WP_316514666.1">
    <property type="nucleotide sequence ID" value="NZ_OY726395.1"/>
</dbReference>
<dbReference type="Proteomes" id="UP001190466">
    <property type="component" value="Chromosome"/>
</dbReference>
<sequence length="219" mass="21675">MALLAGCGAPVGPDGGAATSSTHAAATDGEAAVVDPDRVKRVRKDLPAGYEVGDVSDVTSPATFWGMRPGWEAEPARCAELVNAADGGIARGLASSGDGGQLYVVIAAAPGGRRVAPEPVLMAGCGEWAASFGRSVAAVTQAPAAPIDGADGTVAMAVSIRTLVESGTETASEAHTYIAYVDAAVISATLIVDPGSPHPPLAPDYAADLLAKTVAAARG</sequence>
<accession>A0ABN9NYU2</accession>
<proteinExistence type="predicted"/>
<organism evidence="2 3">
    <name type="scientific">[Mycobacterium] wendilense</name>
    <dbReference type="NCBI Taxonomy" id="3064284"/>
    <lineage>
        <taxon>Bacteria</taxon>
        <taxon>Bacillati</taxon>
        <taxon>Actinomycetota</taxon>
        <taxon>Actinomycetes</taxon>
        <taxon>Mycobacteriales</taxon>
        <taxon>Mycobacteriaceae</taxon>
        <taxon>Mycolicibacter</taxon>
    </lineage>
</organism>